<organism evidence="2">
    <name type="scientific">marine sediment metagenome</name>
    <dbReference type="NCBI Taxonomy" id="412755"/>
    <lineage>
        <taxon>unclassified sequences</taxon>
        <taxon>metagenomes</taxon>
        <taxon>ecological metagenomes</taxon>
    </lineage>
</organism>
<dbReference type="SUPFAM" id="SSF48452">
    <property type="entry name" value="TPR-like"/>
    <property type="match status" value="1"/>
</dbReference>
<dbReference type="Gene3D" id="1.25.40.10">
    <property type="entry name" value="Tetratricopeptide repeat domain"/>
    <property type="match status" value="1"/>
</dbReference>
<evidence type="ECO:0000313" key="2">
    <source>
        <dbReference type="EMBL" id="KKM66688.1"/>
    </source>
</evidence>
<dbReference type="PANTHER" id="PTHR23150">
    <property type="entry name" value="SULFATASE MODIFYING FACTOR 1, 2"/>
    <property type="match status" value="1"/>
</dbReference>
<proteinExistence type="predicted"/>
<dbReference type="InterPro" id="IPR005532">
    <property type="entry name" value="SUMF_dom"/>
</dbReference>
<dbReference type="InterPro" id="IPR016187">
    <property type="entry name" value="CTDL_fold"/>
</dbReference>
<name>A0A0F9JAU7_9ZZZZ</name>
<protein>
    <recommendedName>
        <fullName evidence="1">Sulfatase-modifying factor enzyme-like domain-containing protein</fullName>
    </recommendedName>
</protein>
<dbReference type="PANTHER" id="PTHR23150:SF19">
    <property type="entry name" value="FORMYLGLYCINE-GENERATING ENZYME"/>
    <property type="match status" value="1"/>
</dbReference>
<dbReference type="InterPro" id="IPR051043">
    <property type="entry name" value="Sulfatase_Mod_Factor_Kinase"/>
</dbReference>
<dbReference type="EMBL" id="LAZR01010481">
    <property type="protein sequence ID" value="KKM66688.1"/>
    <property type="molecule type" value="Genomic_DNA"/>
</dbReference>
<evidence type="ECO:0000259" key="1">
    <source>
        <dbReference type="Pfam" id="PF03781"/>
    </source>
</evidence>
<dbReference type="GO" id="GO:0120147">
    <property type="term" value="F:formylglycine-generating oxidase activity"/>
    <property type="evidence" value="ECO:0007669"/>
    <property type="project" value="TreeGrafter"/>
</dbReference>
<dbReference type="Pfam" id="PF03781">
    <property type="entry name" value="FGE-sulfatase"/>
    <property type="match status" value="1"/>
</dbReference>
<comment type="caution">
    <text evidence="2">The sequence shown here is derived from an EMBL/GenBank/DDBJ whole genome shotgun (WGS) entry which is preliminary data.</text>
</comment>
<dbReference type="InterPro" id="IPR042095">
    <property type="entry name" value="SUMF_sf"/>
</dbReference>
<accession>A0A0F9JAU7</accession>
<dbReference type="SUPFAM" id="SSF56436">
    <property type="entry name" value="C-type lectin-like"/>
    <property type="match status" value="1"/>
</dbReference>
<dbReference type="Gene3D" id="3.90.1580.10">
    <property type="entry name" value="paralog of FGE (formylglycine-generating enzyme)"/>
    <property type="match status" value="1"/>
</dbReference>
<sequence length="436" mass="50788">MSFGYSLCVEASEEQGKKKCLECTKIYSTEIIYCPQDGKRLVPLSVTDKSEEAQKTEEEIAQDIQKPPENDPYKKAMRYIESGNSLRENSNDYNGALKMYKEAEKLKPDLPGLNWQMAGVYWKLNDHKKALEHLEKSRNLGPQTLEQLGVADDFVLKILEYRDVDTKKSIAKKRINDRRHLMEETLNDFREEWEEMVLVPAGKFKMGTTEEDFIQEEMPQHTVYLDAYYIDKYEVTNAQYWEFLEYITRTGDHSKCHPTEPIAKDHLPGNAFRGYVYKYYNYPDYPVNRIDWYDAYAYAAWAGKRLPTEAEWEKAARGTDGRRFPWGDVWEIRYSNVGKKGTLTVGSYKLGKSVYGCYDMSGSMSEWCNDWYHPEYYYNSPEKNPKGPLKSTGKRIIKGGSLFARNVYKMRCAVRMFGDPDERNKSVGFRCAKDAK</sequence>
<reference evidence="2" key="1">
    <citation type="journal article" date="2015" name="Nature">
        <title>Complex archaea that bridge the gap between prokaryotes and eukaryotes.</title>
        <authorList>
            <person name="Spang A."/>
            <person name="Saw J.H."/>
            <person name="Jorgensen S.L."/>
            <person name="Zaremba-Niedzwiedzka K."/>
            <person name="Martijn J."/>
            <person name="Lind A.E."/>
            <person name="van Eijk R."/>
            <person name="Schleper C."/>
            <person name="Guy L."/>
            <person name="Ettema T.J."/>
        </authorList>
    </citation>
    <scope>NUCLEOTIDE SEQUENCE</scope>
</reference>
<feature type="domain" description="Sulfatase-modifying factor enzyme-like" evidence="1">
    <location>
        <begin position="194"/>
        <end position="433"/>
    </location>
</feature>
<dbReference type="AlphaFoldDB" id="A0A0F9JAU7"/>
<gene>
    <name evidence="2" type="ORF">LCGC14_1478680</name>
</gene>
<dbReference type="InterPro" id="IPR011990">
    <property type="entry name" value="TPR-like_helical_dom_sf"/>
</dbReference>